<dbReference type="CDD" id="cd06170">
    <property type="entry name" value="LuxR_C_like"/>
    <property type="match status" value="1"/>
</dbReference>
<evidence type="ECO:0000313" key="6">
    <source>
        <dbReference type="Proteomes" id="UP001596620"/>
    </source>
</evidence>
<dbReference type="PANTHER" id="PTHR43214:SF37">
    <property type="entry name" value="TRANSCRIPTIONAL REGULATORY PROTEIN YDFI"/>
    <property type="match status" value="1"/>
</dbReference>
<dbReference type="SUPFAM" id="SSF52172">
    <property type="entry name" value="CheY-like"/>
    <property type="match status" value="1"/>
</dbReference>
<dbReference type="InterPro" id="IPR000792">
    <property type="entry name" value="Tscrpt_reg_LuxR_C"/>
</dbReference>
<dbReference type="PROSITE" id="PS50043">
    <property type="entry name" value="HTH_LUXR_2"/>
    <property type="match status" value="1"/>
</dbReference>
<dbReference type="PANTHER" id="PTHR43214">
    <property type="entry name" value="TWO-COMPONENT RESPONSE REGULATOR"/>
    <property type="match status" value="1"/>
</dbReference>
<accession>A0ABW2UYU9</accession>
<comment type="caution">
    <text evidence="5">The sequence shown here is derived from an EMBL/GenBank/DDBJ whole genome shotgun (WGS) entry which is preliminary data.</text>
</comment>
<dbReference type="InterPro" id="IPR036388">
    <property type="entry name" value="WH-like_DNA-bd_sf"/>
</dbReference>
<proteinExistence type="predicted"/>
<evidence type="ECO:0000256" key="2">
    <source>
        <dbReference type="ARBA" id="ARBA00023125"/>
    </source>
</evidence>
<evidence type="ECO:0000256" key="3">
    <source>
        <dbReference type="ARBA" id="ARBA00023163"/>
    </source>
</evidence>
<keyword evidence="6" id="KW-1185">Reference proteome</keyword>
<dbReference type="RefSeq" id="WP_382359990.1">
    <property type="nucleotide sequence ID" value="NZ_JBHTGR010000055.1"/>
</dbReference>
<keyword evidence="2 5" id="KW-0238">DNA-binding</keyword>
<reference evidence="6" key="1">
    <citation type="journal article" date="2019" name="Int. J. Syst. Evol. Microbiol.">
        <title>The Global Catalogue of Microorganisms (GCM) 10K type strain sequencing project: providing services to taxonomists for standard genome sequencing and annotation.</title>
        <authorList>
            <consortium name="The Broad Institute Genomics Platform"/>
            <consortium name="The Broad Institute Genome Sequencing Center for Infectious Disease"/>
            <person name="Wu L."/>
            <person name="Ma J."/>
        </authorList>
    </citation>
    <scope>NUCLEOTIDE SEQUENCE [LARGE SCALE GENOMIC DNA]</scope>
    <source>
        <strain evidence="6">JCM 30234</strain>
    </source>
</reference>
<dbReference type="GO" id="GO:0003677">
    <property type="term" value="F:DNA binding"/>
    <property type="evidence" value="ECO:0007669"/>
    <property type="project" value="UniProtKB-KW"/>
</dbReference>
<feature type="domain" description="HTH luxR-type" evidence="4">
    <location>
        <begin position="142"/>
        <end position="207"/>
    </location>
</feature>
<dbReference type="Gene3D" id="3.40.50.2300">
    <property type="match status" value="1"/>
</dbReference>
<dbReference type="PRINTS" id="PR00038">
    <property type="entry name" value="HTHLUXR"/>
</dbReference>
<gene>
    <name evidence="5" type="ORF">ACFQU8_11160</name>
</gene>
<dbReference type="Proteomes" id="UP001596620">
    <property type="component" value="Unassembled WGS sequence"/>
</dbReference>
<dbReference type="SUPFAM" id="SSF46894">
    <property type="entry name" value="C-terminal effector domain of the bipartite response regulators"/>
    <property type="match status" value="1"/>
</dbReference>
<evidence type="ECO:0000259" key="4">
    <source>
        <dbReference type="PROSITE" id="PS50043"/>
    </source>
</evidence>
<evidence type="ECO:0000256" key="1">
    <source>
        <dbReference type="ARBA" id="ARBA00023015"/>
    </source>
</evidence>
<dbReference type="InterPro" id="IPR011006">
    <property type="entry name" value="CheY-like_superfamily"/>
</dbReference>
<dbReference type="PROSITE" id="PS00622">
    <property type="entry name" value="HTH_LUXR_1"/>
    <property type="match status" value="1"/>
</dbReference>
<keyword evidence="1" id="KW-0805">Transcription regulation</keyword>
<protein>
    <submittedName>
        <fullName evidence="5">DNA-binding response regulator</fullName>
    </submittedName>
</protein>
<dbReference type="EMBL" id="JBHTGR010000055">
    <property type="protein sequence ID" value="MFC7747744.1"/>
    <property type="molecule type" value="Genomic_DNA"/>
</dbReference>
<name>A0ABW2UYU9_9BACI</name>
<keyword evidence="3" id="KW-0804">Transcription</keyword>
<dbReference type="SMART" id="SM00421">
    <property type="entry name" value="HTH_LUXR"/>
    <property type="match status" value="1"/>
</dbReference>
<dbReference type="Gene3D" id="1.10.10.10">
    <property type="entry name" value="Winged helix-like DNA-binding domain superfamily/Winged helix DNA-binding domain"/>
    <property type="match status" value="1"/>
</dbReference>
<dbReference type="Pfam" id="PF00196">
    <property type="entry name" value="GerE"/>
    <property type="match status" value="1"/>
</dbReference>
<evidence type="ECO:0000313" key="5">
    <source>
        <dbReference type="EMBL" id="MFC7747744.1"/>
    </source>
</evidence>
<dbReference type="InterPro" id="IPR039420">
    <property type="entry name" value="WalR-like"/>
</dbReference>
<dbReference type="InterPro" id="IPR016032">
    <property type="entry name" value="Sig_transdc_resp-reg_C-effctor"/>
</dbReference>
<sequence>MIRIAIMKDPGIFRDGVQRVIEAEIPDCRVSSYGSAQLDILKNDINLFDLLILDTDTDTTAYQLMDQCRYQTVKIAAWISEVDNAALKALFKKGLNGYFCNGMGPNELVGAIQTVLAEEQYIHPLLSVYLLKDYIAMTETEIKRPNGILSAREWDIMEQIVQGRKNFEIAENLYISSKTVKNHLISIFKKLNVTDRTNAALLAVKNKWITL</sequence>
<organism evidence="5 6">
    <name type="scientific">Lentibacillus kimchii</name>
    <dbReference type="NCBI Taxonomy" id="1542911"/>
    <lineage>
        <taxon>Bacteria</taxon>
        <taxon>Bacillati</taxon>
        <taxon>Bacillota</taxon>
        <taxon>Bacilli</taxon>
        <taxon>Bacillales</taxon>
        <taxon>Bacillaceae</taxon>
        <taxon>Lentibacillus</taxon>
    </lineage>
</organism>